<proteinExistence type="predicted"/>
<sequence>MSTLLRRNIGFLICLAAAAVCAGIIWFALPHDREVKSLGIFLFKLVPFIFAAEALARLDVAFFQRIKAVRVLVPVAFMVYFLYFVPKIFFYAEDHPNLYYHILTLTPMIILSFVLAFRLGGGDAGTSRRLSYALLLIMLSGAEDLAYLTVNTFAPPYDKIPAVWDWASHMTVFLGHPASKYEAFAFIAVHLVLAALALFAPAAWFAKLNPWRRNTGTATAEAGTVEREPAQV</sequence>
<dbReference type="RefSeq" id="WP_023562378.1">
    <property type="nucleotide sequence ID" value="NC_022657.1"/>
</dbReference>
<gene>
    <name evidence="2" type="ORF">AFR_38950</name>
</gene>
<evidence type="ECO:0000313" key="2">
    <source>
        <dbReference type="EMBL" id="AGZ46044.1"/>
    </source>
</evidence>
<dbReference type="PATRIC" id="fig|1246995.3.peg.7883"/>
<keyword evidence="3" id="KW-1185">Reference proteome</keyword>
<dbReference type="eggNOG" id="ENOG5032UXI">
    <property type="taxonomic scope" value="Bacteria"/>
</dbReference>
<feature type="transmembrane region" description="Helical" evidence="1">
    <location>
        <begin position="35"/>
        <end position="56"/>
    </location>
</feature>
<keyword evidence="1" id="KW-0812">Transmembrane</keyword>
<feature type="transmembrane region" description="Helical" evidence="1">
    <location>
        <begin position="132"/>
        <end position="150"/>
    </location>
</feature>
<dbReference type="EMBL" id="CP006272">
    <property type="protein sequence ID" value="AGZ46044.1"/>
    <property type="molecule type" value="Genomic_DNA"/>
</dbReference>
<feature type="transmembrane region" description="Helical" evidence="1">
    <location>
        <begin position="98"/>
        <end position="120"/>
    </location>
</feature>
<keyword evidence="1" id="KW-1133">Transmembrane helix</keyword>
<dbReference type="STRING" id="1246995.AFR_38950"/>
<dbReference type="AlphaFoldDB" id="U5WAA8"/>
<dbReference type="Proteomes" id="UP000017746">
    <property type="component" value="Chromosome"/>
</dbReference>
<protein>
    <submittedName>
        <fullName evidence="2">Uncharacterized protein</fullName>
    </submittedName>
</protein>
<feature type="transmembrane region" description="Helical" evidence="1">
    <location>
        <begin position="9"/>
        <end position="29"/>
    </location>
</feature>
<dbReference type="KEGG" id="afs:AFR_38950"/>
<evidence type="ECO:0000256" key="1">
    <source>
        <dbReference type="SAM" id="Phobius"/>
    </source>
</evidence>
<feature type="transmembrane region" description="Helical" evidence="1">
    <location>
        <begin position="68"/>
        <end position="92"/>
    </location>
</feature>
<organism evidence="2 3">
    <name type="scientific">Actinoplanes friuliensis DSM 7358</name>
    <dbReference type="NCBI Taxonomy" id="1246995"/>
    <lineage>
        <taxon>Bacteria</taxon>
        <taxon>Bacillati</taxon>
        <taxon>Actinomycetota</taxon>
        <taxon>Actinomycetes</taxon>
        <taxon>Micromonosporales</taxon>
        <taxon>Micromonosporaceae</taxon>
        <taxon>Actinoplanes</taxon>
    </lineage>
</organism>
<keyword evidence="1" id="KW-0472">Membrane</keyword>
<feature type="transmembrane region" description="Helical" evidence="1">
    <location>
        <begin position="183"/>
        <end position="206"/>
    </location>
</feature>
<evidence type="ECO:0000313" key="3">
    <source>
        <dbReference type="Proteomes" id="UP000017746"/>
    </source>
</evidence>
<accession>U5WAA8</accession>
<reference evidence="2 3" key="1">
    <citation type="journal article" date="2014" name="J. Biotechnol.">
        <title>Complete genome sequence of the actinobacterium Actinoplanes friuliensis HAG 010964, producer of the lipopeptide antibiotic friulimycin.</title>
        <authorList>
            <person name="Ruckert C."/>
            <person name="Szczepanowski R."/>
            <person name="Albersmeier A."/>
            <person name="Goesmann A."/>
            <person name="Fischer N."/>
            <person name="Steinkamper A."/>
            <person name="Puhler A."/>
            <person name="Biener R."/>
            <person name="Schwartz D."/>
            <person name="Kalinowski J."/>
        </authorList>
    </citation>
    <scope>NUCLEOTIDE SEQUENCE [LARGE SCALE GENOMIC DNA]</scope>
    <source>
        <strain evidence="2 3">DSM 7358</strain>
    </source>
</reference>
<name>U5WAA8_9ACTN</name>
<dbReference type="HOGENOM" id="CLU_1249538_0_0_11"/>